<name>A0ABS3DY88_9BACI</name>
<feature type="transmembrane region" description="Helical" evidence="7">
    <location>
        <begin position="325"/>
        <end position="348"/>
    </location>
</feature>
<dbReference type="Gene3D" id="1.20.1250.20">
    <property type="entry name" value="MFS general substrate transporter like domains"/>
    <property type="match status" value="1"/>
</dbReference>
<dbReference type="PANTHER" id="PTHR43266">
    <property type="entry name" value="MACROLIDE-EFFLUX PROTEIN"/>
    <property type="match status" value="1"/>
</dbReference>
<dbReference type="Proteomes" id="UP000663970">
    <property type="component" value="Unassembled WGS sequence"/>
</dbReference>
<keyword evidence="3" id="KW-1003">Cell membrane</keyword>
<comment type="subcellular location">
    <subcellularLocation>
        <location evidence="1">Cell membrane</location>
        <topology evidence="1">Multi-pass membrane protein</topology>
    </subcellularLocation>
</comment>
<dbReference type="RefSeq" id="WP_206934651.1">
    <property type="nucleotide sequence ID" value="NZ_JAEKJY010000004.1"/>
</dbReference>
<keyword evidence="2" id="KW-0813">Transport</keyword>
<evidence type="ECO:0000256" key="4">
    <source>
        <dbReference type="ARBA" id="ARBA00022692"/>
    </source>
</evidence>
<dbReference type="Pfam" id="PF07690">
    <property type="entry name" value="MFS_1"/>
    <property type="match status" value="1"/>
</dbReference>
<sequence length="418" mass="45535">MSGSSITVSEATPLAEQPSIFRNRNFLLLWGAALLSSFGISFFLFTQSWYVVHELRLEASLGVLYVAASIPRLIFMIVSGTVADRFSRTKLMFLSDFTRGVLLTGLVCWFFFGDISLWTFVGFAFAFGILDAFFWAAEGAVLPSIISRDQLTRGNSVIQMTNQTSFILAPMVAGILVSFGSYALVFTVTALMLFTGSLLIFLMKVDEEKRAGGEEEAFWASFKAGVRYVKNSRVLSLIIGMSILLNLFMVGPMTMGLPLFVKQRLNGTALDFSFLEAGLAVGMLLGSVVIGILNLKRRRGKTSLTALMAAGAAFFALSFTEGVWFSLGCLVVFGCSLSICNIPVISVLQSFIEEKMMGRVMGLVSLASMGLVPVSYGVTSLILAAGVPIHQIMAGGSVLVTLYVLFVYVRFKELRELD</sequence>
<feature type="transmembrane region" description="Helical" evidence="7">
    <location>
        <begin position="182"/>
        <end position="202"/>
    </location>
</feature>
<feature type="transmembrane region" description="Helical" evidence="7">
    <location>
        <begin position="272"/>
        <end position="295"/>
    </location>
</feature>
<feature type="transmembrane region" description="Helical" evidence="7">
    <location>
        <begin position="302"/>
        <end position="319"/>
    </location>
</feature>
<evidence type="ECO:0000259" key="8">
    <source>
        <dbReference type="PROSITE" id="PS50850"/>
    </source>
</evidence>
<keyword evidence="10" id="KW-1185">Reference proteome</keyword>
<evidence type="ECO:0000256" key="7">
    <source>
        <dbReference type="SAM" id="Phobius"/>
    </source>
</evidence>
<evidence type="ECO:0000256" key="5">
    <source>
        <dbReference type="ARBA" id="ARBA00022989"/>
    </source>
</evidence>
<feature type="transmembrane region" description="Helical" evidence="7">
    <location>
        <begin position="234"/>
        <end position="260"/>
    </location>
</feature>
<dbReference type="InterPro" id="IPR036259">
    <property type="entry name" value="MFS_trans_sf"/>
</dbReference>
<dbReference type="InterPro" id="IPR011701">
    <property type="entry name" value="MFS"/>
</dbReference>
<dbReference type="SUPFAM" id="SSF103473">
    <property type="entry name" value="MFS general substrate transporter"/>
    <property type="match status" value="1"/>
</dbReference>
<feature type="domain" description="Major facilitator superfamily (MFS) profile" evidence="8">
    <location>
        <begin position="25"/>
        <end position="412"/>
    </location>
</feature>
<reference evidence="9 10" key="1">
    <citation type="submission" date="2020-12" db="EMBL/GenBank/DDBJ databases">
        <title>Oil enriched cultivation method for isolating marine PHA-producing bacteria.</title>
        <authorList>
            <person name="Zheng W."/>
            <person name="Yu S."/>
            <person name="Huang Y."/>
        </authorList>
    </citation>
    <scope>NUCLEOTIDE SEQUENCE [LARGE SCALE GENOMIC DNA]</scope>
    <source>
        <strain evidence="9 10">SY-2-6</strain>
    </source>
</reference>
<dbReference type="EMBL" id="JAEKJY010000004">
    <property type="protein sequence ID" value="MBN8236321.1"/>
    <property type="molecule type" value="Genomic_DNA"/>
</dbReference>
<accession>A0ABS3DY88</accession>
<dbReference type="InterPro" id="IPR020846">
    <property type="entry name" value="MFS_dom"/>
</dbReference>
<protein>
    <submittedName>
        <fullName evidence="9">MFS transporter</fullName>
    </submittedName>
</protein>
<feature type="transmembrane region" description="Helical" evidence="7">
    <location>
        <begin position="389"/>
        <end position="409"/>
    </location>
</feature>
<dbReference type="CDD" id="cd06173">
    <property type="entry name" value="MFS_MefA_like"/>
    <property type="match status" value="1"/>
</dbReference>
<evidence type="ECO:0000256" key="6">
    <source>
        <dbReference type="ARBA" id="ARBA00023136"/>
    </source>
</evidence>
<feature type="transmembrane region" description="Helical" evidence="7">
    <location>
        <begin position="27"/>
        <end position="50"/>
    </location>
</feature>
<keyword evidence="6 7" id="KW-0472">Membrane</keyword>
<dbReference type="PANTHER" id="PTHR43266:SF9">
    <property type="entry name" value="PERMEASE, MAJOR FACILITATOR SUPERFAMILY-RELATED"/>
    <property type="match status" value="1"/>
</dbReference>
<proteinExistence type="predicted"/>
<keyword evidence="4 7" id="KW-0812">Transmembrane</keyword>
<evidence type="ECO:0000256" key="1">
    <source>
        <dbReference type="ARBA" id="ARBA00004651"/>
    </source>
</evidence>
<gene>
    <name evidence="9" type="ORF">JF544_13725</name>
</gene>
<dbReference type="PROSITE" id="PS50850">
    <property type="entry name" value="MFS"/>
    <property type="match status" value="1"/>
</dbReference>
<comment type="caution">
    <text evidence="9">The sequence shown here is derived from an EMBL/GenBank/DDBJ whole genome shotgun (WGS) entry which is preliminary data.</text>
</comment>
<evidence type="ECO:0000313" key="10">
    <source>
        <dbReference type="Proteomes" id="UP000663970"/>
    </source>
</evidence>
<evidence type="ECO:0000313" key="9">
    <source>
        <dbReference type="EMBL" id="MBN8236321.1"/>
    </source>
</evidence>
<organism evidence="9 10">
    <name type="scientific">Halobacillus kuroshimensis</name>
    <dbReference type="NCBI Taxonomy" id="302481"/>
    <lineage>
        <taxon>Bacteria</taxon>
        <taxon>Bacillati</taxon>
        <taxon>Bacillota</taxon>
        <taxon>Bacilli</taxon>
        <taxon>Bacillales</taxon>
        <taxon>Bacillaceae</taxon>
        <taxon>Halobacillus</taxon>
    </lineage>
</organism>
<evidence type="ECO:0000256" key="2">
    <source>
        <dbReference type="ARBA" id="ARBA00022448"/>
    </source>
</evidence>
<evidence type="ECO:0000256" key="3">
    <source>
        <dbReference type="ARBA" id="ARBA00022475"/>
    </source>
</evidence>
<feature type="transmembrane region" description="Helical" evidence="7">
    <location>
        <begin position="360"/>
        <end position="383"/>
    </location>
</feature>
<keyword evidence="5 7" id="KW-1133">Transmembrane helix</keyword>
<feature type="transmembrane region" description="Helical" evidence="7">
    <location>
        <begin position="62"/>
        <end position="79"/>
    </location>
</feature>